<name>A0ABN1IFS8_9GAMM</name>
<organism evidence="2 3">
    <name type="scientific">Dokdonella soli</name>
    <dbReference type="NCBI Taxonomy" id="529810"/>
    <lineage>
        <taxon>Bacteria</taxon>
        <taxon>Pseudomonadati</taxon>
        <taxon>Pseudomonadota</taxon>
        <taxon>Gammaproteobacteria</taxon>
        <taxon>Lysobacterales</taxon>
        <taxon>Rhodanobacteraceae</taxon>
        <taxon>Dokdonella</taxon>
    </lineage>
</organism>
<protein>
    <submittedName>
        <fullName evidence="2">DNA-binding domain-containing protein</fullName>
    </submittedName>
</protein>
<gene>
    <name evidence="2" type="ORF">GCM10009105_14640</name>
</gene>
<sequence>MSALAELQRELQASVLRGVSPPAALDAVVATPVADAAERLDVYVHAYRARLLEVLGNDFPGLRALAGAETFERLGRDYIEVTPSSHANVRWYGDQFAEFARTTSPWAQQPALAAMAAFEWAIGLAFDAAAQDVVDATEVAAIAPQAWPTMQLHLHASLQRLTLAWNAPPIRRALDHDEALPTLVAWAPAQPWIIWRKDATVRYRRLDGDEAAALDAIARGASFAEVCEVLCEFLAIDAVALRAAGFFRQWVEDQWVTSLDATP</sequence>
<feature type="domain" description="Putative DNA-binding" evidence="1">
    <location>
        <begin position="6"/>
        <end position="99"/>
    </location>
</feature>
<evidence type="ECO:0000259" key="1">
    <source>
        <dbReference type="Pfam" id="PF09836"/>
    </source>
</evidence>
<dbReference type="InterPro" id="IPR044922">
    <property type="entry name" value="DUF2063_N_sf"/>
</dbReference>
<reference evidence="2 3" key="1">
    <citation type="journal article" date="2019" name="Int. J. Syst. Evol. Microbiol.">
        <title>The Global Catalogue of Microorganisms (GCM) 10K type strain sequencing project: providing services to taxonomists for standard genome sequencing and annotation.</title>
        <authorList>
            <consortium name="The Broad Institute Genomics Platform"/>
            <consortium name="The Broad Institute Genome Sequencing Center for Infectious Disease"/>
            <person name="Wu L."/>
            <person name="Ma J."/>
        </authorList>
    </citation>
    <scope>NUCLEOTIDE SEQUENCE [LARGE SCALE GENOMIC DNA]</scope>
    <source>
        <strain evidence="2 3">JCM 15421</strain>
    </source>
</reference>
<dbReference type="GO" id="GO:0003677">
    <property type="term" value="F:DNA binding"/>
    <property type="evidence" value="ECO:0007669"/>
    <property type="project" value="UniProtKB-KW"/>
</dbReference>
<dbReference type="Gene3D" id="1.10.150.690">
    <property type="entry name" value="DUF2063"/>
    <property type="match status" value="1"/>
</dbReference>
<comment type="caution">
    <text evidence="2">The sequence shown here is derived from an EMBL/GenBank/DDBJ whole genome shotgun (WGS) entry which is preliminary data.</text>
</comment>
<evidence type="ECO:0000313" key="2">
    <source>
        <dbReference type="EMBL" id="GAA0712234.1"/>
    </source>
</evidence>
<dbReference type="InterPro" id="IPR018640">
    <property type="entry name" value="DUF2063"/>
</dbReference>
<accession>A0ABN1IFS8</accession>
<proteinExistence type="predicted"/>
<keyword evidence="2" id="KW-0238">DNA-binding</keyword>
<dbReference type="Pfam" id="PF09836">
    <property type="entry name" value="DUF2063"/>
    <property type="match status" value="1"/>
</dbReference>
<evidence type="ECO:0000313" key="3">
    <source>
        <dbReference type="Proteomes" id="UP001501523"/>
    </source>
</evidence>
<keyword evidence="3" id="KW-1185">Reference proteome</keyword>
<dbReference type="EMBL" id="BAAAEU010000006">
    <property type="protein sequence ID" value="GAA0712234.1"/>
    <property type="molecule type" value="Genomic_DNA"/>
</dbReference>
<dbReference type="RefSeq" id="WP_343788800.1">
    <property type="nucleotide sequence ID" value="NZ_BAAAEU010000006.1"/>
</dbReference>
<dbReference type="Proteomes" id="UP001501523">
    <property type="component" value="Unassembled WGS sequence"/>
</dbReference>